<evidence type="ECO:0000313" key="2">
    <source>
        <dbReference type="EMBL" id="SEO96950.1"/>
    </source>
</evidence>
<feature type="region of interest" description="Disordered" evidence="1">
    <location>
        <begin position="468"/>
        <end position="501"/>
    </location>
</feature>
<name>A0A1H8U109_9EURY</name>
<reference evidence="3" key="1">
    <citation type="submission" date="2016-10" db="EMBL/GenBank/DDBJ databases">
        <authorList>
            <person name="Varghese N."/>
            <person name="Submissions S."/>
        </authorList>
    </citation>
    <scope>NUCLEOTIDE SEQUENCE [LARGE SCALE GENOMIC DNA]</scope>
    <source>
        <strain evidence="3">IBRC-M 10043</strain>
    </source>
</reference>
<evidence type="ECO:0000256" key="1">
    <source>
        <dbReference type="SAM" id="MobiDB-lite"/>
    </source>
</evidence>
<gene>
    <name evidence="2" type="ORF">SAMN05216388_102514</name>
</gene>
<organism evidence="2 3">
    <name type="scientific">Halorientalis persicus</name>
    <dbReference type="NCBI Taxonomy" id="1367881"/>
    <lineage>
        <taxon>Archaea</taxon>
        <taxon>Methanobacteriati</taxon>
        <taxon>Methanobacteriota</taxon>
        <taxon>Stenosarchaea group</taxon>
        <taxon>Halobacteria</taxon>
        <taxon>Halobacteriales</taxon>
        <taxon>Haloarculaceae</taxon>
        <taxon>Halorientalis</taxon>
    </lineage>
</organism>
<sequence length="501" mass="55995">MIDKFSPDRFYKEMVAPQLDGTLPVSQAPLPDQVPASDDEYTVQVAERCLEQALGDLGHHEEIRQSMEAWQDDTAGSNDDPGYWRDMVFSLTPHERNFGEINSEDGEQLQKANTIISWFAHAFSEDQLSDVEDELRSEYKEAWIDLATEQRRLLNGKELLSEPPNEINGWERIPAPGFGLAYYGTAEDGALQVVCLFEMDGYVRLWAIDPFDWATHIRHRVGLDTDGMMEYRQRSLGKPGPDSWAEGAWKLESHLNSHPGDGRYRPYLATLDESGPGGRTHINLTADISTDYDSIHVDDISPPGDWTLTEHTTSTSKYPSRTSRTVWDHPFYGQLIVAVTWMNGTGTGSGQTRLASGVVPDAYPLVKRVSQDRAYDAAVQFMIEHPGPDNDIVAAARRIAEQQDAVANDDSEWHRVEQEATLVAIELRDQNYKPETIHRVIKAGNALGGTGDQNIPTLAPLVEAGVPHPEMSSRMQEQTEDNANRSRTEAETDQQSTLAGF</sequence>
<dbReference type="EMBL" id="FOCX01000025">
    <property type="protein sequence ID" value="SEO96950.1"/>
    <property type="molecule type" value="Genomic_DNA"/>
</dbReference>
<dbReference type="AlphaFoldDB" id="A0A1H8U109"/>
<dbReference type="Proteomes" id="UP000198775">
    <property type="component" value="Unassembled WGS sequence"/>
</dbReference>
<evidence type="ECO:0000313" key="3">
    <source>
        <dbReference type="Proteomes" id="UP000198775"/>
    </source>
</evidence>
<protein>
    <submittedName>
        <fullName evidence="2">Uncharacterized protein</fullName>
    </submittedName>
</protein>
<proteinExistence type="predicted"/>
<accession>A0A1H8U109</accession>
<keyword evidence="3" id="KW-1185">Reference proteome</keyword>